<dbReference type="AlphaFoldDB" id="A0A7V8NNY3"/>
<dbReference type="SMART" id="SM00248">
    <property type="entry name" value="ANK"/>
    <property type="match status" value="6"/>
</dbReference>
<evidence type="ECO:0000313" key="5">
    <source>
        <dbReference type="Proteomes" id="UP000567293"/>
    </source>
</evidence>
<dbReference type="InterPro" id="IPR002110">
    <property type="entry name" value="Ankyrin_rpt"/>
</dbReference>
<dbReference type="Pfam" id="PF13637">
    <property type="entry name" value="Ank_4"/>
    <property type="match status" value="1"/>
</dbReference>
<feature type="repeat" description="ANK" evidence="3">
    <location>
        <begin position="89"/>
        <end position="121"/>
    </location>
</feature>
<dbReference type="Gene3D" id="1.25.40.20">
    <property type="entry name" value="Ankyrin repeat-containing domain"/>
    <property type="match status" value="3"/>
</dbReference>
<dbReference type="PROSITE" id="PS50088">
    <property type="entry name" value="ANK_REPEAT"/>
    <property type="match status" value="4"/>
</dbReference>
<name>A0A7V8NNY3_9BACT</name>
<dbReference type="Pfam" id="PF00023">
    <property type="entry name" value="Ank"/>
    <property type="match status" value="2"/>
</dbReference>
<feature type="non-terminal residue" evidence="4">
    <location>
        <position position="1"/>
    </location>
</feature>
<dbReference type="PANTHER" id="PTHR24198">
    <property type="entry name" value="ANKYRIN REPEAT AND PROTEIN KINASE DOMAIN-CONTAINING PROTEIN"/>
    <property type="match status" value="1"/>
</dbReference>
<evidence type="ECO:0000256" key="3">
    <source>
        <dbReference type="PROSITE-ProRule" id="PRU00023"/>
    </source>
</evidence>
<accession>A0A7V8NNY3</accession>
<keyword evidence="1" id="KW-0677">Repeat</keyword>
<sequence length="379" mass="40887">NSRLNIAPTVQQRIAQDVAFGTRRPRRPTPGAAEDTADAADDFAAFYRLPQVKDGGGLTPLVYAAREGCLECARTLLDAAANVNQVTNYGWSALLTATQNRHYQLAAYLLSRGANPNLPNKGGWTPLYLATDNRNIESGDYPVRKPDMDDLDFIKLLIEKGASVNARICGVESSDQACKGDTTETRTNFTMQWLYEDGATPFLRAAQSGDLNLMKLLLAHGADPKIATAHNDTALAVASGIGWVEGITFEWSPEESVEAVKMCLDLGIDPNTVDDEGRTALHGAAHKGRTEVIQLLVDHGANLEAHDNGSRDTFAGAMKGMTWIPLDWARGLVRVGVQSAIAHPEAEKLLVKLMTERGLKIPPPPTSSICLTKGVNGCQ</sequence>
<dbReference type="SUPFAM" id="SSF48403">
    <property type="entry name" value="Ankyrin repeat"/>
    <property type="match status" value="1"/>
</dbReference>
<feature type="repeat" description="ANK" evidence="3">
    <location>
        <begin position="197"/>
        <end position="229"/>
    </location>
</feature>
<dbReference type="Proteomes" id="UP000567293">
    <property type="component" value="Unassembled WGS sequence"/>
</dbReference>
<evidence type="ECO:0000256" key="1">
    <source>
        <dbReference type="ARBA" id="ARBA00022737"/>
    </source>
</evidence>
<evidence type="ECO:0000313" key="4">
    <source>
        <dbReference type="EMBL" id="MBA0084806.1"/>
    </source>
</evidence>
<feature type="non-terminal residue" evidence="4">
    <location>
        <position position="379"/>
    </location>
</feature>
<protein>
    <submittedName>
        <fullName evidence="4">Ankyrin repeat domain-containing protein</fullName>
    </submittedName>
</protein>
<dbReference type="Pfam" id="PF12796">
    <property type="entry name" value="Ank_2"/>
    <property type="match status" value="1"/>
</dbReference>
<proteinExistence type="predicted"/>
<keyword evidence="2 3" id="KW-0040">ANK repeat</keyword>
<evidence type="ECO:0000256" key="2">
    <source>
        <dbReference type="ARBA" id="ARBA00023043"/>
    </source>
</evidence>
<dbReference type="EMBL" id="JACDQQ010000725">
    <property type="protein sequence ID" value="MBA0084806.1"/>
    <property type="molecule type" value="Genomic_DNA"/>
</dbReference>
<dbReference type="PRINTS" id="PR01415">
    <property type="entry name" value="ANKYRIN"/>
</dbReference>
<gene>
    <name evidence="4" type="ORF">HRJ53_07415</name>
</gene>
<dbReference type="InterPro" id="IPR036770">
    <property type="entry name" value="Ankyrin_rpt-contain_sf"/>
</dbReference>
<dbReference type="PROSITE" id="PS50297">
    <property type="entry name" value="ANK_REP_REGION"/>
    <property type="match status" value="4"/>
</dbReference>
<keyword evidence="5" id="KW-1185">Reference proteome</keyword>
<reference evidence="4" key="1">
    <citation type="submission" date="2020-06" db="EMBL/GenBank/DDBJ databases">
        <title>Legume-microbial interactions unlock mineral nutrients during tropical forest succession.</title>
        <authorList>
            <person name="Epihov D.Z."/>
        </authorList>
    </citation>
    <scope>NUCLEOTIDE SEQUENCE [LARGE SCALE GENOMIC DNA]</scope>
    <source>
        <strain evidence="4">Pan2503</strain>
    </source>
</reference>
<comment type="caution">
    <text evidence="4">The sequence shown here is derived from an EMBL/GenBank/DDBJ whole genome shotgun (WGS) entry which is preliminary data.</text>
</comment>
<feature type="repeat" description="ANK" evidence="3">
    <location>
        <begin position="276"/>
        <end position="308"/>
    </location>
</feature>
<organism evidence="4 5">
    <name type="scientific">Candidatus Acidiferrum panamense</name>
    <dbReference type="NCBI Taxonomy" id="2741543"/>
    <lineage>
        <taxon>Bacteria</taxon>
        <taxon>Pseudomonadati</taxon>
        <taxon>Acidobacteriota</taxon>
        <taxon>Terriglobia</taxon>
        <taxon>Candidatus Acidiferrales</taxon>
        <taxon>Candidatus Acidiferrum</taxon>
    </lineage>
</organism>
<feature type="repeat" description="ANK" evidence="3">
    <location>
        <begin position="56"/>
        <end position="88"/>
    </location>
</feature>
<dbReference type="PANTHER" id="PTHR24198:SF165">
    <property type="entry name" value="ANKYRIN REPEAT-CONTAINING PROTEIN-RELATED"/>
    <property type="match status" value="1"/>
</dbReference>